<keyword evidence="6 11" id="KW-0798">TonB box</keyword>
<dbReference type="Gene3D" id="2.40.170.20">
    <property type="entry name" value="TonB-dependent receptor, beta-barrel domain"/>
    <property type="match status" value="1"/>
</dbReference>
<dbReference type="InterPro" id="IPR036942">
    <property type="entry name" value="Beta-barrel_TonB_sf"/>
</dbReference>
<accession>A0A517DP01</accession>
<evidence type="ECO:0000313" key="15">
    <source>
        <dbReference type="EMBL" id="QDR79095.1"/>
    </source>
</evidence>
<evidence type="ECO:0000259" key="14">
    <source>
        <dbReference type="Pfam" id="PF07715"/>
    </source>
</evidence>
<evidence type="ECO:0000256" key="12">
    <source>
        <dbReference type="SAM" id="SignalP"/>
    </source>
</evidence>
<keyword evidence="9 10" id="KW-0998">Cell outer membrane</keyword>
<evidence type="ECO:0000256" key="3">
    <source>
        <dbReference type="ARBA" id="ARBA00022452"/>
    </source>
</evidence>
<evidence type="ECO:0000256" key="11">
    <source>
        <dbReference type="RuleBase" id="RU003357"/>
    </source>
</evidence>
<evidence type="ECO:0000259" key="13">
    <source>
        <dbReference type="Pfam" id="PF00593"/>
    </source>
</evidence>
<feature type="domain" description="TonB-dependent receptor plug" evidence="14">
    <location>
        <begin position="58"/>
        <end position="165"/>
    </location>
</feature>
<dbReference type="InterPro" id="IPR037066">
    <property type="entry name" value="Plug_dom_sf"/>
</dbReference>
<dbReference type="Gene3D" id="2.170.130.10">
    <property type="entry name" value="TonB-dependent receptor, plug domain"/>
    <property type="match status" value="1"/>
</dbReference>
<dbReference type="InterPro" id="IPR000531">
    <property type="entry name" value="Beta-barrel_TonB"/>
</dbReference>
<evidence type="ECO:0000256" key="7">
    <source>
        <dbReference type="ARBA" id="ARBA00023136"/>
    </source>
</evidence>
<evidence type="ECO:0000313" key="16">
    <source>
        <dbReference type="Proteomes" id="UP000320776"/>
    </source>
</evidence>
<dbReference type="AlphaFoldDB" id="A0A517DP01"/>
<evidence type="ECO:0000256" key="2">
    <source>
        <dbReference type="ARBA" id="ARBA00022448"/>
    </source>
</evidence>
<dbReference type="EMBL" id="CP036259">
    <property type="protein sequence ID" value="QDR79095.1"/>
    <property type="molecule type" value="Genomic_DNA"/>
</dbReference>
<keyword evidence="8" id="KW-0675">Receptor</keyword>
<evidence type="ECO:0000256" key="6">
    <source>
        <dbReference type="ARBA" id="ARBA00023077"/>
    </source>
</evidence>
<reference evidence="15 16" key="1">
    <citation type="submission" date="2019-02" db="EMBL/GenBank/DDBJ databases">
        <title>Closed genome of Sporomusa termitida DSM 4440.</title>
        <authorList>
            <person name="Poehlein A."/>
            <person name="Daniel R."/>
        </authorList>
    </citation>
    <scope>NUCLEOTIDE SEQUENCE [LARGE SCALE GENOMIC DNA]</scope>
    <source>
        <strain evidence="15 16">DSM 4440</strain>
    </source>
</reference>
<dbReference type="PANTHER" id="PTHR30069">
    <property type="entry name" value="TONB-DEPENDENT OUTER MEMBRANE RECEPTOR"/>
    <property type="match status" value="1"/>
</dbReference>
<dbReference type="GO" id="GO:0009279">
    <property type="term" value="C:cell outer membrane"/>
    <property type="evidence" value="ECO:0007669"/>
    <property type="project" value="UniProtKB-SubCell"/>
</dbReference>
<keyword evidence="4 10" id="KW-0812">Transmembrane</keyword>
<keyword evidence="16" id="KW-1185">Reference proteome</keyword>
<dbReference type="KEGG" id="sted:SPTER_03540"/>
<dbReference type="Proteomes" id="UP000320776">
    <property type="component" value="Chromosome"/>
</dbReference>
<feature type="domain" description="TonB-dependent receptor-like beta-barrel" evidence="13">
    <location>
        <begin position="201"/>
        <end position="619"/>
    </location>
</feature>
<sequence>MKETKSIKKIKAQALVCMIVGGVMFFQAPVMGQAATDEEYSLDKVVVTANRVPTQAAKSGANVTVITREQIENGQYLNLGDVLRDVNGVIVSGKGFLGAAQSVRLNGDDRVLFMIDGRKIGRPEGGGGRSTFDPNTIISMNNIERIEIVKGGASALYGSDAVGGVINIITRKGAEDKTTLDFTTGSWGTRNYKMSTQAQANGYSLYITADKKHQDYSEYNVVNPSLTGGSNKGDTYRWSNSEFDGQGITLRLDKEIDANHSWTVNFEHWNDEGGQPNRVTTQSSNRSTHLTNNIALTYNFNQVKEVPGFIRAYSNYQNMDFSGTYKSRTQGLEYQTGWQLDENNTLVAGLDWIKGTVLENTGGGYADKAITNQALYLQDIYHVTDKLIITPGLRYDHHSKFGGQTTPKLNASYSVDNTTDVYVAYNRVFNAPNLDDLYYYSPPGDSWGGMVGNPDLKPESGHVISAGVNKKISDATLLKLYYFASKLSDAIAWKADDPNDYLTDYRPQNIDKQKKRGFEIDLHHKISEKYYTEVGYSHVHIENNSDGAGYVVDSTNSQPNGYRVKLGYSSDQWNFNINGQGVSGRDTSRFIERGHWVWNMAVNYKMNDSADIYMNAFNITNEAYELLSGGTNNSRGNYPMAARNVQLGVKYSF</sequence>
<dbReference type="Pfam" id="PF00593">
    <property type="entry name" value="TonB_dep_Rec_b-barrel"/>
    <property type="match status" value="1"/>
</dbReference>
<dbReference type="SUPFAM" id="SSF56935">
    <property type="entry name" value="Porins"/>
    <property type="match status" value="1"/>
</dbReference>
<evidence type="ECO:0000256" key="8">
    <source>
        <dbReference type="ARBA" id="ARBA00023170"/>
    </source>
</evidence>
<organism evidence="15 16">
    <name type="scientific">Sporomusa termitida</name>
    <dbReference type="NCBI Taxonomy" id="2377"/>
    <lineage>
        <taxon>Bacteria</taxon>
        <taxon>Bacillati</taxon>
        <taxon>Bacillota</taxon>
        <taxon>Negativicutes</taxon>
        <taxon>Selenomonadales</taxon>
        <taxon>Sporomusaceae</taxon>
        <taxon>Sporomusa</taxon>
    </lineage>
</organism>
<feature type="chain" id="PRO_5039283647" evidence="12">
    <location>
        <begin position="29"/>
        <end position="653"/>
    </location>
</feature>
<keyword evidence="5 12" id="KW-0732">Signal</keyword>
<dbReference type="PANTHER" id="PTHR30069:SF29">
    <property type="entry name" value="HEMOGLOBIN AND HEMOGLOBIN-HAPTOGLOBIN-BINDING PROTEIN 1-RELATED"/>
    <property type="match status" value="1"/>
</dbReference>
<dbReference type="PROSITE" id="PS52016">
    <property type="entry name" value="TONB_DEPENDENT_REC_3"/>
    <property type="match status" value="1"/>
</dbReference>
<dbReference type="InterPro" id="IPR039426">
    <property type="entry name" value="TonB-dep_rcpt-like"/>
</dbReference>
<dbReference type="CDD" id="cd01347">
    <property type="entry name" value="ligand_gated_channel"/>
    <property type="match status" value="1"/>
</dbReference>
<comment type="subcellular location">
    <subcellularLocation>
        <location evidence="1 10">Cell outer membrane</location>
        <topology evidence="1 10">Multi-pass membrane protein</topology>
    </subcellularLocation>
</comment>
<feature type="signal peptide" evidence="12">
    <location>
        <begin position="1"/>
        <end position="28"/>
    </location>
</feature>
<keyword evidence="3 10" id="KW-1134">Transmembrane beta strand</keyword>
<proteinExistence type="inferred from homology"/>
<evidence type="ECO:0000256" key="4">
    <source>
        <dbReference type="ARBA" id="ARBA00022692"/>
    </source>
</evidence>
<keyword evidence="7 10" id="KW-0472">Membrane</keyword>
<dbReference type="InterPro" id="IPR012910">
    <property type="entry name" value="Plug_dom"/>
</dbReference>
<dbReference type="RefSeq" id="WP_170233100.1">
    <property type="nucleotide sequence ID" value="NZ_CP036259.1"/>
</dbReference>
<comment type="similarity">
    <text evidence="10 11">Belongs to the TonB-dependent receptor family.</text>
</comment>
<dbReference type="GO" id="GO:0015344">
    <property type="term" value="F:siderophore uptake transmembrane transporter activity"/>
    <property type="evidence" value="ECO:0007669"/>
    <property type="project" value="TreeGrafter"/>
</dbReference>
<evidence type="ECO:0000256" key="1">
    <source>
        <dbReference type="ARBA" id="ARBA00004571"/>
    </source>
</evidence>
<protein>
    <submittedName>
        <fullName evidence="15">Vitamin B12 transporter BtuB</fullName>
    </submittedName>
</protein>
<keyword evidence="2 10" id="KW-0813">Transport</keyword>
<evidence type="ECO:0000256" key="10">
    <source>
        <dbReference type="PROSITE-ProRule" id="PRU01360"/>
    </source>
</evidence>
<evidence type="ECO:0000256" key="9">
    <source>
        <dbReference type="ARBA" id="ARBA00023237"/>
    </source>
</evidence>
<dbReference type="GO" id="GO:0044718">
    <property type="term" value="P:siderophore transmembrane transport"/>
    <property type="evidence" value="ECO:0007669"/>
    <property type="project" value="TreeGrafter"/>
</dbReference>
<name>A0A517DP01_9FIRM</name>
<gene>
    <name evidence="15" type="primary">btuB_4</name>
    <name evidence="15" type="ORF">SPTER_03540</name>
</gene>
<dbReference type="Pfam" id="PF07715">
    <property type="entry name" value="Plug"/>
    <property type="match status" value="1"/>
</dbReference>
<evidence type="ECO:0000256" key="5">
    <source>
        <dbReference type="ARBA" id="ARBA00022729"/>
    </source>
</evidence>